<feature type="compositionally biased region" description="Polar residues" evidence="9">
    <location>
        <begin position="278"/>
        <end position="291"/>
    </location>
</feature>
<keyword evidence="3 10" id="KW-0812">Transmembrane</keyword>
<comment type="similarity">
    <text evidence="2">Belongs to the TMEM86 family.</text>
</comment>
<keyword evidence="4 10" id="KW-1133">Transmembrane helix</keyword>
<sequence>MAKPITVLKSVGPKLVPFFKTVALYFVLFQDKNPPSIFCCIFKCLPIVSLMLFVLLHGMSFSIYYRYSRRILIGLIFSCLGDAFLVWKKTYFIHGMVMFAIAQAAYARAFGWRPFNPYAATVLAVFCGVSSSYVTAGMDANSGILFYMVIVYGVLICTMAWRAVARVQFFDDLWTWTKLCSCAGSILFIISDFMIAIDKFRHPVPYAHTLIMSTYYAAQLLISLSVVDSQAEELLVLTQTKYPTQQQEQLQQPTHEHNDSDDNNSSSSSQDNEEKINELNQRTQQEAGLIN</sequence>
<accession>A0AA36C1B4</accession>
<comment type="catalytic activity">
    <reaction evidence="8">
        <text>a 1-O-(1Z-alkenyl)-sn-glycero-3-phosphocholine + H2O = a 2,3-saturated aldehyde + sn-glycerol 3-phosphocholine</text>
        <dbReference type="Rhea" id="RHEA:22544"/>
        <dbReference type="ChEBI" id="CHEBI:15377"/>
        <dbReference type="ChEBI" id="CHEBI:16870"/>
        <dbReference type="ChEBI" id="CHEBI:73359"/>
        <dbReference type="ChEBI" id="CHEBI:77287"/>
        <dbReference type="EC" id="3.3.2.2"/>
    </reaction>
</comment>
<feature type="transmembrane region" description="Helical" evidence="10">
    <location>
        <begin position="118"/>
        <end position="138"/>
    </location>
</feature>
<feature type="transmembrane region" description="Helical" evidence="10">
    <location>
        <begin position="67"/>
        <end position="85"/>
    </location>
</feature>
<feature type="transmembrane region" description="Helical" evidence="10">
    <location>
        <begin position="35"/>
        <end position="55"/>
    </location>
</feature>
<proteinExistence type="inferred from homology"/>
<evidence type="ECO:0000256" key="1">
    <source>
        <dbReference type="ARBA" id="ARBA00004141"/>
    </source>
</evidence>
<evidence type="ECO:0000256" key="9">
    <source>
        <dbReference type="SAM" id="MobiDB-lite"/>
    </source>
</evidence>
<dbReference type="GO" id="GO:0047408">
    <property type="term" value="F:alkenylglycerophosphocholine hydrolase activity"/>
    <property type="evidence" value="ECO:0007669"/>
    <property type="project" value="UniProtKB-EC"/>
</dbReference>
<dbReference type="Pfam" id="PF07947">
    <property type="entry name" value="YhhN"/>
    <property type="match status" value="1"/>
</dbReference>
<evidence type="ECO:0000256" key="4">
    <source>
        <dbReference type="ARBA" id="ARBA00022989"/>
    </source>
</evidence>
<dbReference type="Proteomes" id="UP001162480">
    <property type="component" value="Chromosome 29"/>
</dbReference>
<feature type="transmembrane region" description="Helical" evidence="10">
    <location>
        <begin position="176"/>
        <end position="197"/>
    </location>
</feature>
<keyword evidence="12" id="KW-1185">Reference proteome</keyword>
<comment type="subcellular location">
    <subcellularLocation>
        <location evidence="1">Membrane</location>
        <topology evidence="1">Multi-pass membrane protein</topology>
    </subcellularLocation>
</comment>
<reference evidence="11" key="1">
    <citation type="submission" date="2023-08" db="EMBL/GenBank/DDBJ databases">
        <authorList>
            <person name="Alioto T."/>
            <person name="Alioto T."/>
            <person name="Gomez Garrido J."/>
        </authorList>
    </citation>
    <scope>NUCLEOTIDE SEQUENCE</scope>
</reference>
<dbReference type="AlphaFoldDB" id="A0AA36C1B4"/>
<feature type="region of interest" description="Disordered" evidence="9">
    <location>
        <begin position="246"/>
        <end position="291"/>
    </location>
</feature>
<dbReference type="GO" id="GO:0016020">
    <property type="term" value="C:membrane"/>
    <property type="evidence" value="ECO:0007669"/>
    <property type="project" value="UniProtKB-SubCell"/>
</dbReference>
<feature type="transmembrane region" description="Helical" evidence="10">
    <location>
        <begin position="91"/>
        <end position="111"/>
    </location>
</feature>
<dbReference type="EC" id="3.3.2.2" evidence="6"/>
<evidence type="ECO:0000256" key="3">
    <source>
        <dbReference type="ARBA" id="ARBA00022692"/>
    </source>
</evidence>
<dbReference type="PANTHER" id="PTHR31885">
    <property type="entry name" value="GH04784P"/>
    <property type="match status" value="1"/>
</dbReference>
<gene>
    <name evidence="11" type="ORF">OCTVUL_1B013421</name>
</gene>
<dbReference type="PANTHER" id="PTHR31885:SF6">
    <property type="entry name" value="GH04784P"/>
    <property type="match status" value="1"/>
</dbReference>
<evidence type="ECO:0000313" key="11">
    <source>
        <dbReference type="EMBL" id="CAI9744150.1"/>
    </source>
</evidence>
<comment type="catalytic activity">
    <reaction evidence="7">
        <text>a 1-O-(1Z-alkenyl)-sn-glycero-3-phosphoethanolamine + H2O = a 2,3-saturated aldehyde + sn-glycero-3-phosphoethanolamine</text>
        <dbReference type="Rhea" id="RHEA:16905"/>
        <dbReference type="ChEBI" id="CHEBI:15377"/>
        <dbReference type="ChEBI" id="CHEBI:73359"/>
        <dbReference type="ChEBI" id="CHEBI:77288"/>
        <dbReference type="ChEBI" id="CHEBI:143890"/>
        <dbReference type="EC" id="3.3.2.2"/>
    </reaction>
</comment>
<feature type="transmembrane region" description="Helical" evidence="10">
    <location>
        <begin position="144"/>
        <end position="164"/>
    </location>
</feature>
<name>A0AA36C1B4_OCTVU</name>
<dbReference type="EMBL" id="OX597842">
    <property type="protein sequence ID" value="CAI9744150.1"/>
    <property type="molecule type" value="Genomic_DNA"/>
</dbReference>
<evidence type="ECO:0000313" key="12">
    <source>
        <dbReference type="Proteomes" id="UP001162480"/>
    </source>
</evidence>
<evidence type="ECO:0000256" key="5">
    <source>
        <dbReference type="ARBA" id="ARBA00023136"/>
    </source>
</evidence>
<organism evidence="11 12">
    <name type="scientific">Octopus vulgaris</name>
    <name type="common">Common octopus</name>
    <dbReference type="NCBI Taxonomy" id="6645"/>
    <lineage>
        <taxon>Eukaryota</taxon>
        <taxon>Metazoa</taxon>
        <taxon>Spiralia</taxon>
        <taxon>Lophotrochozoa</taxon>
        <taxon>Mollusca</taxon>
        <taxon>Cephalopoda</taxon>
        <taxon>Coleoidea</taxon>
        <taxon>Octopodiformes</taxon>
        <taxon>Octopoda</taxon>
        <taxon>Incirrata</taxon>
        <taxon>Octopodidae</taxon>
        <taxon>Octopus</taxon>
    </lineage>
</organism>
<evidence type="ECO:0000256" key="8">
    <source>
        <dbReference type="ARBA" id="ARBA00049560"/>
    </source>
</evidence>
<keyword evidence="5 10" id="KW-0472">Membrane</keyword>
<evidence type="ECO:0000256" key="7">
    <source>
        <dbReference type="ARBA" id="ARBA00049458"/>
    </source>
</evidence>
<evidence type="ECO:0000256" key="10">
    <source>
        <dbReference type="SAM" id="Phobius"/>
    </source>
</evidence>
<evidence type="ECO:0000256" key="2">
    <source>
        <dbReference type="ARBA" id="ARBA00007375"/>
    </source>
</evidence>
<evidence type="ECO:0000256" key="6">
    <source>
        <dbReference type="ARBA" id="ARBA00035673"/>
    </source>
</evidence>
<protein>
    <recommendedName>
        <fullName evidence="6">lysoplasmalogenase</fullName>
        <ecNumber evidence="6">3.3.2.2</ecNumber>
    </recommendedName>
</protein>
<feature type="transmembrane region" description="Helical" evidence="10">
    <location>
        <begin position="12"/>
        <end position="29"/>
    </location>
</feature>
<dbReference type="InterPro" id="IPR012506">
    <property type="entry name" value="TMEM86B-like"/>
</dbReference>